<comment type="similarity">
    <text evidence="3">Belongs to the oxygen-dependent FAD-linked oxidoreductase family.</text>
</comment>
<gene>
    <name evidence="15" type="ORF">WN944_006260</name>
    <name evidence="16" type="ORF">WN944_006261</name>
    <name evidence="17" type="ORF">WN944_006262</name>
    <name evidence="18" type="ORF">WN944_006263</name>
</gene>
<dbReference type="Gene3D" id="3.40.462.20">
    <property type="match status" value="1"/>
</dbReference>
<dbReference type="PANTHER" id="PTHR32448">
    <property type="entry name" value="OS08G0158400 PROTEIN"/>
    <property type="match status" value="1"/>
</dbReference>
<evidence type="ECO:0000256" key="9">
    <source>
        <dbReference type="ARBA" id="ARBA00022827"/>
    </source>
</evidence>
<dbReference type="InterPro" id="IPR016169">
    <property type="entry name" value="FAD-bd_PCMH_sub2"/>
</dbReference>
<dbReference type="AlphaFoldDB" id="A0AAP0MKR6"/>
<keyword evidence="9" id="KW-0274">FAD</keyword>
<name>A0AAP0MKR6_9ROSI</name>
<reference evidence="15 19" key="1">
    <citation type="submission" date="2024-05" db="EMBL/GenBank/DDBJ databases">
        <title>Haplotype-resolved chromosome-level genome assembly of Huyou (Citrus changshanensis).</title>
        <authorList>
            <person name="Miao C."/>
            <person name="Chen W."/>
            <person name="Wu Y."/>
            <person name="Wang L."/>
            <person name="Zhao S."/>
            <person name="Grierson D."/>
            <person name="Xu C."/>
            <person name="Chen K."/>
        </authorList>
    </citation>
    <scope>NUCLEOTIDE SEQUENCE [LARGE SCALE GENOMIC DNA]</scope>
    <source>
        <strain evidence="15">01-14</strain>
        <tissue evidence="15">Leaf</tissue>
    </source>
</reference>
<keyword evidence="8" id="KW-0547">Nucleotide-binding</keyword>
<evidence type="ECO:0000313" key="15">
    <source>
        <dbReference type="EMBL" id="KAK9214272.1"/>
    </source>
</evidence>
<evidence type="ECO:0000256" key="11">
    <source>
        <dbReference type="ARBA" id="ARBA00023157"/>
    </source>
</evidence>
<dbReference type="InterPro" id="IPR036318">
    <property type="entry name" value="FAD-bd_PCMH-like_sf"/>
</dbReference>
<feature type="signal peptide" evidence="13">
    <location>
        <begin position="1"/>
        <end position="29"/>
    </location>
</feature>
<evidence type="ECO:0000313" key="18">
    <source>
        <dbReference type="EMBL" id="KAK9214275.1"/>
    </source>
</evidence>
<evidence type="ECO:0000256" key="10">
    <source>
        <dbReference type="ARBA" id="ARBA00023002"/>
    </source>
</evidence>
<accession>A0AAP0MKR6</accession>
<keyword evidence="4" id="KW-0134">Cell wall</keyword>
<dbReference type="GO" id="GO:0016491">
    <property type="term" value="F:oxidoreductase activity"/>
    <property type="evidence" value="ECO:0007669"/>
    <property type="project" value="UniProtKB-KW"/>
</dbReference>
<proteinExistence type="inferred from homology"/>
<dbReference type="PROSITE" id="PS00862">
    <property type="entry name" value="OX2_COVAL_FAD"/>
    <property type="match status" value="1"/>
</dbReference>
<comment type="caution">
    <text evidence="15">The sequence shown here is derived from an EMBL/GenBank/DDBJ whole genome shotgun (WGS) entry which is preliminary data.</text>
</comment>
<evidence type="ECO:0000259" key="14">
    <source>
        <dbReference type="PROSITE" id="PS51387"/>
    </source>
</evidence>
<evidence type="ECO:0000256" key="1">
    <source>
        <dbReference type="ARBA" id="ARBA00001974"/>
    </source>
</evidence>
<dbReference type="EMBL" id="JBCGBO010000003">
    <property type="protein sequence ID" value="KAK9214273.1"/>
    <property type="molecule type" value="Genomic_DNA"/>
</dbReference>
<evidence type="ECO:0000256" key="2">
    <source>
        <dbReference type="ARBA" id="ARBA00004191"/>
    </source>
</evidence>
<dbReference type="Pfam" id="PF08031">
    <property type="entry name" value="BBE"/>
    <property type="match status" value="1"/>
</dbReference>
<protein>
    <recommendedName>
        <fullName evidence="14">FAD-binding PCMH-type domain-containing protein</fullName>
    </recommendedName>
</protein>
<keyword evidence="10" id="KW-0560">Oxidoreductase</keyword>
<dbReference type="EMBL" id="JBCGBO010000003">
    <property type="protein sequence ID" value="KAK9214275.1"/>
    <property type="molecule type" value="Genomic_DNA"/>
</dbReference>
<dbReference type="SUPFAM" id="SSF56176">
    <property type="entry name" value="FAD-binding/transporter-associated domain-like"/>
    <property type="match status" value="1"/>
</dbReference>
<dbReference type="InterPro" id="IPR016167">
    <property type="entry name" value="FAD-bd_PCMH_sub1"/>
</dbReference>
<comment type="subcellular location">
    <subcellularLocation>
        <location evidence="2">Secreted</location>
        <location evidence="2">Cell wall</location>
    </subcellularLocation>
</comment>
<dbReference type="InterPro" id="IPR016166">
    <property type="entry name" value="FAD-bd_PCMH"/>
</dbReference>
<dbReference type="InterPro" id="IPR006094">
    <property type="entry name" value="Oxid_FAD_bind_N"/>
</dbReference>
<feature type="domain" description="FAD-binding PCMH-type" evidence="14">
    <location>
        <begin position="75"/>
        <end position="250"/>
    </location>
</feature>
<evidence type="ECO:0000256" key="6">
    <source>
        <dbReference type="ARBA" id="ARBA00022630"/>
    </source>
</evidence>
<dbReference type="FunFam" id="3.30.43.10:FF:000004">
    <property type="entry name" value="Berberine bridge enzyme-like 15"/>
    <property type="match status" value="1"/>
</dbReference>
<sequence>MKPHHSFFCPKILPVTFILLLSFFGESLAENHENFLKCLSLQSDTISKVIYTQNNSSYSSVLESSIQNLAYSAPTKPKPLFIITPFHVSEIQATVKCSKKYGLQIRVRSGGHDHDALSSVSYVPFIIVDLINFSEVSVDAEEKTAWVQSGATVGQLNYRIAEKSQNLLAFPVGTCPTVGVGGHLSGGGFGPLLRKYGAAADHVVDAHMIDVKGRFLNRESMGEDLFWAIRGGGGASFGIIVSWKINLVAVPSTVTVFAIPRTLEQNATKLLNKWQYIADRVPEDLVISPILFRLNSTMVSRFTSLFLGGIDRLLPLMQESFPELGLTKQDCKEMSFIESVVYLDGFGIRESANVDVLLSRNFPKTSFKGKADYLTEPIPEEAFQGIYDIFFEEDEKTIGLLQFFPSGGKMSEISESEIPYPHRAGNIYTLLYFVDWGQDTTNYEAFQRHDNMIKKLFNYTTPYVTKNPRSAYINYRDLDIGTNNNEGPISVEEASVWGKKYFKNNFYRLVHVKTMVDPDNFFRNEQSIPPFRLVKDEL</sequence>
<evidence type="ECO:0000256" key="7">
    <source>
        <dbReference type="ARBA" id="ARBA00022729"/>
    </source>
</evidence>
<evidence type="ECO:0000256" key="12">
    <source>
        <dbReference type="ARBA" id="ARBA00023180"/>
    </source>
</evidence>
<evidence type="ECO:0000256" key="13">
    <source>
        <dbReference type="SAM" id="SignalP"/>
    </source>
</evidence>
<evidence type="ECO:0000256" key="5">
    <source>
        <dbReference type="ARBA" id="ARBA00022525"/>
    </source>
</evidence>
<dbReference type="Gene3D" id="3.30.465.10">
    <property type="match status" value="1"/>
</dbReference>
<evidence type="ECO:0000256" key="8">
    <source>
        <dbReference type="ARBA" id="ARBA00022741"/>
    </source>
</evidence>
<evidence type="ECO:0000256" key="3">
    <source>
        <dbReference type="ARBA" id="ARBA00005466"/>
    </source>
</evidence>
<dbReference type="Gene3D" id="3.30.43.10">
    <property type="entry name" value="Uridine Diphospho-n-acetylenolpyruvylglucosamine Reductase, domain 2"/>
    <property type="match status" value="1"/>
</dbReference>
<evidence type="ECO:0000313" key="16">
    <source>
        <dbReference type="EMBL" id="KAK9214273.1"/>
    </source>
</evidence>
<evidence type="ECO:0000313" key="17">
    <source>
        <dbReference type="EMBL" id="KAK9214274.1"/>
    </source>
</evidence>
<keyword evidence="6" id="KW-0285">Flavoprotein</keyword>
<keyword evidence="7 13" id="KW-0732">Signal</keyword>
<dbReference type="EMBL" id="JBCGBO010000003">
    <property type="protein sequence ID" value="KAK9214272.1"/>
    <property type="molecule type" value="Genomic_DNA"/>
</dbReference>
<dbReference type="EMBL" id="JBCGBO010000003">
    <property type="protein sequence ID" value="KAK9214274.1"/>
    <property type="molecule type" value="Genomic_DNA"/>
</dbReference>
<keyword evidence="5" id="KW-0964">Secreted</keyword>
<keyword evidence="19" id="KW-1185">Reference proteome</keyword>
<evidence type="ECO:0000313" key="19">
    <source>
        <dbReference type="Proteomes" id="UP001428341"/>
    </source>
</evidence>
<keyword evidence="11" id="KW-1015">Disulfide bond</keyword>
<dbReference type="GO" id="GO:0071949">
    <property type="term" value="F:FAD binding"/>
    <property type="evidence" value="ECO:0007669"/>
    <property type="project" value="InterPro"/>
</dbReference>
<dbReference type="InterPro" id="IPR012951">
    <property type="entry name" value="BBE"/>
</dbReference>
<comment type="cofactor">
    <cofactor evidence="1">
        <name>FAD</name>
        <dbReference type="ChEBI" id="CHEBI:57692"/>
    </cofactor>
</comment>
<dbReference type="Proteomes" id="UP001428341">
    <property type="component" value="Unassembled WGS sequence"/>
</dbReference>
<dbReference type="PROSITE" id="PS51387">
    <property type="entry name" value="FAD_PCMH"/>
    <property type="match status" value="1"/>
</dbReference>
<organism evidence="15 19">
    <name type="scientific">Citrus x changshan-huyou</name>
    <dbReference type="NCBI Taxonomy" id="2935761"/>
    <lineage>
        <taxon>Eukaryota</taxon>
        <taxon>Viridiplantae</taxon>
        <taxon>Streptophyta</taxon>
        <taxon>Embryophyta</taxon>
        <taxon>Tracheophyta</taxon>
        <taxon>Spermatophyta</taxon>
        <taxon>Magnoliopsida</taxon>
        <taxon>eudicotyledons</taxon>
        <taxon>Gunneridae</taxon>
        <taxon>Pentapetalae</taxon>
        <taxon>rosids</taxon>
        <taxon>malvids</taxon>
        <taxon>Sapindales</taxon>
        <taxon>Rutaceae</taxon>
        <taxon>Aurantioideae</taxon>
        <taxon>Citrus</taxon>
    </lineage>
</organism>
<dbReference type="Pfam" id="PF01565">
    <property type="entry name" value="FAD_binding_4"/>
    <property type="match status" value="1"/>
</dbReference>
<keyword evidence="12" id="KW-0325">Glycoprotein</keyword>
<evidence type="ECO:0000256" key="4">
    <source>
        <dbReference type="ARBA" id="ARBA00022512"/>
    </source>
</evidence>
<feature type="chain" id="PRO_5044711496" description="FAD-binding PCMH-type domain-containing protein" evidence="13">
    <location>
        <begin position="30"/>
        <end position="538"/>
    </location>
</feature>
<dbReference type="InterPro" id="IPR006093">
    <property type="entry name" value="Oxy_OxRdtase_FAD_BS"/>
</dbReference>